<dbReference type="Proteomes" id="UP001279734">
    <property type="component" value="Unassembled WGS sequence"/>
</dbReference>
<reference evidence="1" key="1">
    <citation type="submission" date="2023-05" db="EMBL/GenBank/DDBJ databases">
        <title>Nepenthes gracilis genome sequencing.</title>
        <authorList>
            <person name="Fukushima K."/>
        </authorList>
    </citation>
    <scope>NUCLEOTIDE SEQUENCE</scope>
    <source>
        <strain evidence="1">SING2019-196</strain>
    </source>
</reference>
<proteinExistence type="predicted"/>
<evidence type="ECO:0000313" key="2">
    <source>
        <dbReference type="Proteomes" id="UP001279734"/>
    </source>
</evidence>
<organism evidence="1 2">
    <name type="scientific">Nepenthes gracilis</name>
    <name type="common">Slender pitcher plant</name>
    <dbReference type="NCBI Taxonomy" id="150966"/>
    <lineage>
        <taxon>Eukaryota</taxon>
        <taxon>Viridiplantae</taxon>
        <taxon>Streptophyta</taxon>
        <taxon>Embryophyta</taxon>
        <taxon>Tracheophyta</taxon>
        <taxon>Spermatophyta</taxon>
        <taxon>Magnoliopsida</taxon>
        <taxon>eudicotyledons</taxon>
        <taxon>Gunneridae</taxon>
        <taxon>Pentapetalae</taxon>
        <taxon>Caryophyllales</taxon>
        <taxon>Nepenthaceae</taxon>
        <taxon>Nepenthes</taxon>
    </lineage>
</organism>
<dbReference type="EMBL" id="BSYO01000020">
    <property type="protein sequence ID" value="GMH19142.1"/>
    <property type="molecule type" value="Genomic_DNA"/>
</dbReference>
<keyword evidence="2" id="KW-1185">Reference proteome</keyword>
<protein>
    <submittedName>
        <fullName evidence="1">Uncharacterized protein</fullName>
    </submittedName>
</protein>
<evidence type="ECO:0000313" key="1">
    <source>
        <dbReference type="EMBL" id="GMH19142.1"/>
    </source>
</evidence>
<accession>A0AAD3SYZ7</accession>
<gene>
    <name evidence="1" type="ORF">Nepgr_020983</name>
</gene>
<dbReference type="AlphaFoldDB" id="A0AAD3SYZ7"/>
<name>A0AAD3SYZ7_NEPGR</name>
<comment type="caution">
    <text evidence="1">The sequence shown here is derived from an EMBL/GenBank/DDBJ whole genome shotgun (WGS) entry which is preliminary data.</text>
</comment>
<sequence>MLASVEKEKRRERERCATTREREAITLRDDVLFSSATWKLWVRLLPLTSLTVNSFAGKRTWFIIQVYGLIISSHWNPVDLPHKLITPMS</sequence>